<keyword evidence="1" id="KW-0472">Membrane</keyword>
<keyword evidence="1" id="KW-0812">Transmembrane</keyword>
<name>A0AAX6IBG4_IRIPA</name>
<comment type="caution">
    <text evidence="2">The sequence shown here is derived from an EMBL/GenBank/DDBJ whole genome shotgun (WGS) entry which is preliminary data.</text>
</comment>
<keyword evidence="3" id="KW-1185">Reference proteome</keyword>
<evidence type="ECO:0000313" key="2">
    <source>
        <dbReference type="EMBL" id="KAJ6850114.1"/>
    </source>
</evidence>
<evidence type="ECO:0000313" key="3">
    <source>
        <dbReference type="Proteomes" id="UP001140949"/>
    </source>
</evidence>
<dbReference type="AlphaFoldDB" id="A0AAX6IBG4"/>
<organism evidence="2 3">
    <name type="scientific">Iris pallida</name>
    <name type="common">Sweet iris</name>
    <dbReference type="NCBI Taxonomy" id="29817"/>
    <lineage>
        <taxon>Eukaryota</taxon>
        <taxon>Viridiplantae</taxon>
        <taxon>Streptophyta</taxon>
        <taxon>Embryophyta</taxon>
        <taxon>Tracheophyta</taxon>
        <taxon>Spermatophyta</taxon>
        <taxon>Magnoliopsida</taxon>
        <taxon>Liliopsida</taxon>
        <taxon>Asparagales</taxon>
        <taxon>Iridaceae</taxon>
        <taxon>Iridoideae</taxon>
        <taxon>Irideae</taxon>
        <taxon>Iris</taxon>
    </lineage>
</organism>
<protein>
    <submittedName>
        <fullName evidence="2">Ran-binding protein 1-like protein c-like</fullName>
    </submittedName>
</protein>
<feature type="transmembrane region" description="Helical" evidence="1">
    <location>
        <begin position="24"/>
        <end position="44"/>
    </location>
</feature>
<accession>A0AAX6IBG4</accession>
<proteinExistence type="predicted"/>
<reference evidence="2" key="1">
    <citation type="journal article" date="2023" name="GigaByte">
        <title>Genome assembly of the bearded iris, Iris pallida Lam.</title>
        <authorList>
            <person name="Bruccoleri R.E."/>
            <person name="Oakeley E.J."/>
            <person name="Faust A.M.E."/>
            <person name="Altorfer M."/>
            <person name="Dessus-Babus S."/>
            <person name="Burckhardt D."/>
            <person name="Oertli M."/>
            <person name="Naumann U."/>
            <person name="Petersen F."/>
            <person name="Wong J."/>
        </authorList>
    </citation>
    <scope>NUCLEOTIDE SEQUENCE</scope>
    <source>
        <strain evidence="2">GSM-AAB239-AS_SAM_17_03QT</strain>
    </source>
</reference>
<reference evidence="2" key="2">
    <citation type="submission" date="2023-04" db="EMBL/GenBank/DDBJ databases">
        <authorList>
            <person name="Bruccoleri R.E."/>
            <person name="Oakeley E.J."/>
            <person name="Faust A.-M."/>
            <person name="Dessus-Babus S."/>
            <person name="Altorfer M."/>
            <person name="Burckhardt D."/>
            <person name="Oertli M."/>
            <person name="Naumann U."/>
            <person name="Petersen F."/>
            <person name="Wong J."/>
        </authorList>
    </citation>
    <scope>NUCLEOTIDE SEQUENCE</scope>
    <source>
        <strain evidence="2">GSM-AAB239-AS_SAM_17_03QT</strain>
        <tissue evidence="2">Leaf</tissue>
    </source>
</reference>
<keyword evidence="1" id="KW-1133">Transmembrane helix</keyword>
<gene>
    <name evidence="2" type="ORF">M6B38_265910</name>
</gene>
<dbReference type="Proteomes" id="UP001140949">
    <property type="component" value="Unassembled WGS sequence"/>
</dbReference>
<evidence type="ECO:0000256" key="1">
    <source>
        <dbReference type="SAM" id="Phobius"/>
    </source>
</evidence>
<dbReference type="EMBL" id="JANAVB010003200">
    <property type="protein sequence ID" value="KAJ6850114.1"/>
    <property type="molecule type" value="Genomic_DNA"/>
</dbReference>
<sequence>MPIKSVSCSRHISGNKELHRNKGAVNMGGMCSGRVCYLFWFYLYNFQYLMFKTYRNYIHWLDMFVVSQALDVCGWTCVRSLWCIDNI</sequence>